<evidence type="ECO:0000256" key="7">
    <source>
        <dbReference type="ARBA" id="ARBA00022917"/>
    </source>
</evidence>
<dbReference type="Proteomes" id="UP000660680">
    <property type="component" value="Unassembled WGS sequence"/>
</dbReference>
<dbReference type="SMART" id="SM00363">
    <property type="entry name" value="S4"/>
    <property type="match status" value="1"/>
</dbReference>
<evidence type="ECO:0000256" key="11">
    <source>
        <dbReference type="HAMAP-Rule" id="MF_02006"/>
    </source>
</evidence>
<feature type="binding site" evidence="11">
    <location>
        <position position="181"/>
    </location>
    <ligand>
        <name>L-tyrosine</name>
        <dbReference type="ChEBI" id="CHEBI:58315"/>
    </ligand>
</feature>
<dbReference type="CDD" id="cd00165">
    <property type="entry name" value="S4"/>
    <property type="match status" value="1"/>
</dbReference>
<dbReference type="FunFam" id="3.10.290.10:FF:000014">
    <property type="entry name" value="Tyrosine--tRNA ligase"/>
    <property type="match status" value="1"/>
</dbReference>
<comment type="caution">
    <text evidence="14">The sequence shown here is derived from an EMBL/GenBank/DDBJ whole genome shotgun (WGS) entry which is preliminary data.</text>
</comment>
<evidence type="ECO:0000256" key="10">
    <source>
        <dbReference type="ARBA" id="ARBA00060965"/>
    </source>
</evidence>
<dbReference type="InterPro" id="IPR014729">
    <property type="entry name" value="Rossmann-like_a/b/a_fold"/>
</dbReference>
<keyword evidence="3 11" id="KW-0436">Ligase</keyword>
<dbReference type="SUPFAM" id="SSF52374">
    <property type="entry name" value="Nucleotidylyl transferase"/>
    <property type="match status" value="1"/>
</dbReference>
<dbReference type="InterPro" id="IPR002305">
    <property type="entry name" value="aa-tRNA-synth_Ic"/>
</dbReference>
<dbReference type="Gene3D" id="3.40.50.620">
    <property type="entry name" value="HUPs"/>
    <property type="match status" value="1"/>
</dbReference>
<protein>
    <recommendedName>
        <fullName evidence="11">Tyrosine--tRNA ligase</fullName>
        <ecNumber evidence="11">6.1.1.1</ecNumber>
    </recommendedName>
    <alternativeName>
        <fullName evidence="11">Tyrosyl-tRNA synthetase</fullName>
        <shortName evidence="11">TyrRS</shortName>
    </alternativeName>
</protein>
<evidence type="ECO:0000259" key="13">
    <source>
        <dbReference type="SMART" id="SM00363"/>
    </source>
</evidence>
<feature type="binding site" evidence="11">
    <location>
        <position position="177"/>
    </location>
    <ligand>
        <name>L-tyrosine</name>
        <dbReference type="ChEBI" id="CHEBI:58315"/>
    </ligand>
</feature>
<dbReference type="GO" id="GO:0003723">
    <property type="term" value="F:RNA binding"/>
    <property type="evidence" value="ECO:0007669"/>
    <property type="project" value="UniProtKB-KW"/>
</dbReference>
<keyword evidence="2 11" id="KW-0963">Cytoplasm</keyword>
<dbReference type="Pfam" id="PF00579">
    <property type="entry name" value="tRNA-synt_1b"/>
    <property type="match status" value="1"/>
</dbReference>
<dbReference type="GO" id="GO:0042803">
    <property type="term" value="F:protein homodimerization activity"/>
    <property type="evidence" value="ECO:0007669"/>
    <property type="project" value="UniProtKB-ARBA"/>
</dbReference>
<dbReference type="PANTHER" id="PTHR11766:SF0">
    <property type="entry name" value="TYROSINE--TRNA LIGASE, MITOCHONDRIAL"/>
    <property type="match status" value="1"/>
</dbReference>
<keyword evidence="6 12" id="KW-0694">RNA-binding</keyword>
<evidence type="ECO:0000256" key="8">
    <source>
        <dbReference type="ARBA" id="ARBA00023146"/>
    </source>
</evidence>
<comment type="subunit">
    <text evidence="11">Homodimer.</text>
</comment>
<dbReference type="GO" id="GO:0005524">
    <property type="term" value="F:ATP binding"/>
    <property type="evidence" value="ECO:0007669"/>
    <property type="project" value="UniProtKB-UniRule"/>
</dbReference>
<dbReference type="AlphaFoldDB" id="A0A918GTQ3"/>
<dbReference type="PROSITE" id="PS50889">
    <property type="entry name" value="S4"/>
    <property type="match status" value="1"/>
</dbReference>
<keyword evidence="5 11" id="KW-0067">ATP-binding</keyword>
<feature type="short sequence motif" description="'KMSKS' region" evidence="11">
    <location>
        <begin position="237"/>
        <end position="241"/>
    </location>
</feature>
<dbReference type="FunFam" id="3.40.50.620:FF:000008">
    <property type="entry name" value="Tyrosine--tRNA ligase"/>
    <property type="match status" value="1"/>
</dbReference>
<evidence type="ECO:0000313" key="15">
    <source>
        <dbReference type="Proteomes" id="UP000660680"/>
    </source>
</evidence>
<dbReference type="InterPro" id="IPR024107">
    <property type="entry name" value="Tyr-tRNA-ligase_bac_1"/>
</dbReference>
<keyword evidence="7 11" id="KW-0648">Protein biosynthesis</keyword>
<evidence type="ECO:0000256" key="2">
    <source>
        <dbReference type="ARBA" id="ARBA00022490"/>
    </source>
</evidence>
<dbReference type="InterPro" id="IPR002307">
    <property type="entry name" value="Tyr-tRNA-ligase"/>
</dbReference>
<evidence type="ECO:0000256" key="1">
    <source>
        <dbReference type="ARBA" id="ARBA00004496"/>
    </source>
</evidence>
<dbReference type="CDD" id="cd00805">
    <property type="entry name" value="TyrRS_core"/>
    <property type="match status" value="1"/>
</dbReference>
<dbReference type="NCBIfam" id="TIGR00234">
    <property type="entry name" value="tyrS"/>
    <property type="match status" value="1"/>
</dbReference>
<comment type="function">
    <text evidence="11">Catalyzes the attachment of tyrosine to tRNA(Tyr) in a two-step reaction: tyrosine is first activated by ATP to form Tyr-AMP and then transferred to the acceptor end of tRNA(Tyr).</text>
</comment>
<evidence type="ECO:0000256" key="9">
    <source>
        <dbReference type="ARBA" id="ARBA00048248"/>
    </source>
</evidence>
<keyword evidence="8 11" id="KW-0030">Aminoacyl-tRNA synthetase</keyword>
<keyword evidence="15" id="KW-1185">Reference proteome</keyword>
<dbReference type="InterPro" id="IPR002942">
    <property type="entry name" value="S4_RNA-bd"/>
</dbReference>
<proteinExistence type="inferred from homology"/>
<gene>
    <name evidence="11 14" type="primary">tyrS</name>
    <name evidence="14" type="ORF">GCM10010171_64710</name>
</gene>
<dbReference type="PROSITE" id="PS00178">
    <property type="entry name" value="AA_TRNA_LIGASE_I"/>
    <property type="match status" value="1"/>
</dbReference>
<reference evidence="14" key="2">
    <citation type="submission" date="2020-09" db="EMBL/GenBank/DDBJ databases">
        <authorList>
            <person name="Sun Q."/>
            <person name="Ohkuma M."/>
        </authorList>
    </citation>
    <scope>NUCLEOTIDE SEQUENCE</scope>
    <source>
        <strain evidence="14">JCM 3276</strain>
    </source>
</reference>
<evidence type="ECO:0000256" key="5">
    <source>
        <dbReference type="ARBA" id="ARBA00022840"/>
    </source>
</evidence>
<dbReference type="PANTHER" id="PTHR11766">
    <property type="entry name" value="TYROSYL-TRNA SYNTHETASE"/>
    <property type="match status" value="1"/>
</dbReference>
<feature type="domain" description="RNA-binding S4" evidence="13">
    <location>
        <begin position="363"/>
        <end position="424"/>
    </location>
</feature>
<comment type="subcellular location">
    <subcellularLocation>
        <location evidence="1 11">Cytoplasm</location>
    </subcellularLocation>
</comment>
<reference evidence="14" key="1">
    <citation type="journal article" date="2014" name="Int. J. Syst. Evol. Microbiol.">
        <title>Complete genome sequence of Corynebacterium casei LMG S-19264T (=DSM 44701T), isolated from a smear-ripened cheese.</title>
        <authorList>
            <consortium name="US DOE Joint Genome Institute (JGI-PGF)"/>
            <person name="Walter F."/>
            <person name="Albersmeier A."/>
            <person name="Kalinowski J."/>
            <person name="Ruckert C."/>
        </authorList>
    </citation>
    <scope>NUCLEOTIDE SEQUENCE</scope>
    <source>
        <strain evidence="14">JCM 3276</strain>
    </source>
</reference>
<evidence type="ECO:0000256" key="12">
    <source>
        <dbReference type="PROSITE-ProRule" id="PRU00182"/>
    </source>
</evidence>
<dbReference type="EC" id="6.1.1.1" evidence="11"/>
<dbReference type="FunFam" id="1.10.240.10:FF:000001">
    <property type="entry name" value="Tyrosine--tRNA ligase"/>
    <property type="match status" value="1"/>
</dbReference>
<dbReference type="GO" id="GO:0005829">
    <property type="term" value="C:cytosol"/>
    <property type="evidence" value="ECO:0007669"/>
    <property type="project" value="TreeGrafter"/>
</dbReference>
<dbReference type="HAMAP" id="MF_02006">
    <property type="entry name" value="Tyr_tRNA_synth_type1"/>
    <property type="match status" value="1"/>
</dbReference>
<dbReference type="SUPFAM" id="SSF55174">
    <property type="entry name" value="Alpha-L RNA-binding motif"/>
    <property type="match status" value="1"/>
</dbReference>
<feature type="binding site" evidence="11">
    <location>
        <position position="240"/>
    </location>
    <ligand>
        <name>ATP</name>
        <dbReference type="ChEBI" id="CHEBI:30616"/>
    </ligand>
</feature>
<dbReference type="InterPro" id="IPR024088">
    <property type="entry name" value="Tyr-tRNA-ligase_bac-type"/>
</dbReference>
<keyword evidence="4 11" id="KW-0547">Nucleotide-binding</keyword>
<evidence type="ECO:0000256" key="6">
    <source>
        <dbReference type="ARBA" id="ARBA00022884"/>
    </source>
</evidence>
<dbReference type="InterPro" id="IPR036986">
    <property type="entry name" value="S4_RNA-bd_sf"/>
</dbReference>
<dbReference type="Gene3D" id="1.10.240.10">
    <property type="entry name" value="Tyrosyl-Transfer RNA Synthetase"/>
    <property type="match status" value="1"/>
</dbReference>
<evidence type="ECO:0000256" key="4">
    <source>
        <dbReference type="ARBA" id="ARBA00022741"/>
    </source>
</evidence>
<dbReference type="InterPro" id="IPR054608">
    <property type="entry name" value="SYY-like_C"/>
</dbReference>
<evidence type="ECO:0000313" key="14">
    <source>
        <dbReference type="EMBL" id="GGS60871.1"/>
    </source>
</evidence>
<feature type="short sequence motif" description="'HIGH' region" evidence="11">
    <location>
        <begin position="44"/>
        <end position="53"/>
    </location>
</feature>
<dbReference type="Pfam" id="PF22421">
    <property type="entry name" value="SYY_C-terminal"/>
    <property type="match status" value="1"/>
</dbReference>
<feature type="binding site" evidence="11">
    <location>
        <position position="39"/>
    </location>
    <ligand>
        <name>L-tyrosine</name>
        <dbReference type="ChEBI" id="CHEBI:58315"/>
    </ligand>
</feature>
<dbReference type="InterPro" id="IPR001412">
    <property type="entry name" value="aa-tRNA-synth_I_CS"/>
</dbReference>
<dbReference type="EMBL" id="BMRB01000013">
    <property type="protein sequence ID" value="GGS60871.1"/>
    <property type="molecule type" value="Genomic_DNA"/>
</dbReference>
<evidence type="ECO:0000256" key="3">
    <source>
        <dbReference type="ARBA" id="ARBA00022598"/>
    </source>
</evidence>
<dbReference type="GO" id="GO:0004831">
    <property type="term" value="F:tyrosine-tRNA ligase activity"/>
    <property type="evidence" value="ECO:0007669"/>
    <property type="project" value="UniProtKB-UniRule"/>
</dbReference>
<dbReference type="PRINTS" id="PR01040">
    <property type="entry name" value="TRNASYNTHTYR"/>
</dbReference>
<name>A0A918GTQ3_9PSEU</name>
<organism evidence="14 15">
    <name type="scientific">Actinokineospora fastidiosa</name>
    <dbReference type="NCBI Taxonomy" id="1816"/>
    <lineage>
        <taxon>Bacteria</taxon>
        <taxon>Bacillati</taxon>
        <taxon>Actinomycetota</taxon>
        <taxon>Actinomycetes</taxon>
        <taxon>Pseudonocardiales</taxon>
        <taxon>Pseudonocardiaceae</taxon>
        <taxon>Actinokineospora</taxon>
    </lineage>
</organism>
<comment type="similarity">
    <text evidence="10 11">Belongs to the class-I aminoacyl-tRNA synthetase family. TyrS type 1 subfamily.</text>
</comment>
<comment type="catalytic activity">
    <reaction evidence="9 11">
        <text>tRNA(Tyr) + L-tyrosine + ATP = L-tyrosyl-tRNA(Tyr) + AMP + diphosphate + H(+)</text>
        <dbReference type="Rhea" id="RHEA:10220"/>
        <dbReference type="Rhea" id="RHEA-COMP:9706"/>
        <dbReference type="Rhea" id="RHEA-COMP:9707"/>
        <dbReference type="ChEBI" id="CHEBI:15378"/>
        <dbReference type="ChEBI" id="CHEBI:30616"/>
        <dbReference type="ChEBI" id="CHEBI:33019"/>
        <dbReference type="ChEBI" id="CHEBI:58315"/>
        <dbReference type="ChEBI" id="CHEBI:78442"/>
        <dbReference type="ChEBI" id="CHEBI:78536"/>
        <dbReference type="ChEBI" id="CHEBI:456215"/>
        <dbReference type="EC" id="6.1.1.1"/>
    </reaction>
</comment>
<dbReference type="Gene3D" id="3.10.290.10">
    <property type="entry name" value="RNA-binding S4 domain"/>
    <property type="match status" value="1"/>
</dbReference>
<dbReference type="GO" id="GO:0006437">
    <property type="term" value="P:tyrosyl-tRNA aminoacylation"/>
    <property type="evidence" value="ECO:0007669"/>
    <property type="project" value="UniProtKB-UniRule"/>
</dbReference>
<accession>A0A918GTQ3</accession>
<sequence length="430" mass="46982">MERVSEHILDELSWRGLIAQSTDIDTLRKDLDAGPLTLYCGFDPTAPSLHAGNLVPLLMLRRFQLAGHKPIVLAGGATGMIGDPRDTGERTLNSLDTVAEWAGRIRGQLERFVAFDDRNGPGTAATIVNNLDWTGGLSVLEFLRDVGKHFSINVMLGRETVKRRLDGDGMSYTEFSYLLLQSNDYLHLFREYGCRLQVGGSDQWGNIIGGVELTRRVAGESVHALTAPLVTDAEGRKFGKSTGGGNVWLDPAMTSPYAWYQYFVNVGDADVIRYLRLFTFLPREEIDALAADTAERPHLRAAQKRLAEEFTTLVHGEHETAQVVAASQALFGRGELASLDLSTLDAAMAEAPTGTVRLADGPTIVDLLIASGLADSRGAARRTVNEGGAYVNNTKIVDEAWQPAKEDLLHAKWLVVRRGKRNTAGVEVQL</sequence>